<evidence type="ECO:0000313" key="2">
    <source>
        <dbReference type="Proteomes" id="UP000268230"/>
    </source>
</evidence>
<name>A0A3Q8TXX6_9PSED</name>
<dbReference type="EMBL" id="CP034338">
    <property type="protein sequence ID" value="AZL66615.1"/>
    <property type="molecule type" value="Genomic_DNA"/>
</dbReference>
<gene>
    <name evidence="1" type="ORF">EJA05_02140</name>
</gene>
<reference evidence="1 2" key="1">
    <citation type="submission" date="2018-12" db="EMBL/GenBank/DDBJ databases">
        <authorList>
            <person name="Li S."/>
            <person name="Yang R."/>
            <person name="Chen G."/>
            <person name="Zou L."/>
            <person name="Zhang C."/>
            <person name="Chen Y."/>
            <person name="Liu Z."/>
            <person name="Li Y."/>
            <person name="Yan Y."/>
            <person name="Huang M."/>
            <person name="Chen T."/>
        </authorList>
    </citation>
    <scope>NUCLEOTIDE SEQUENCE [LARGE SCALE GENOMIC DNA]</scope>
    <source>
        <strain evidence="1 2">1257</strain>
    </source>
</reference>
<dbReference type="GO" id="GO:0003677">
    <property type="term" value="F:DNA binding"/>
    <property type="evidence" value="ECO:0007669"/>
    <property type="project" value="UniProtKB-KW"/>
</dbReference>
<dbReference type="Proteomes" id="UP000268230">
    <property type="component" value="Chromosome"/>
</dbReference>
<protein>
    <submittedName>
        <fullName evidence="1">DNA-binding protein</fullName>
    </submittedName>
</protein>
<organism evidence="1 2">
    <name type="scientific">Pseudomonas entomophila</name>
    <dbReference type="NCBI Taxonomy" id="312306"/>
    <lineage>
        <taxon>Bacteria</taxon>
        <taxon>Pseudomonadati</taxon>
        <taxon>Pseudomonadota</taxon>
        <taxon>Gammaproteobacteria</taxon>
        <taxon>Pseudomonadales</taxon>
        <taxon>Pseudomonadaceae</taxon>
        <taxon>Pseudomonas</taxon>
    </lineage>
</organism>
<sequence length="68" mass="7506">MSLEEQLISRFGPLLSMEQLAELLHRPTKSLSVALSRPGPLSDQLNIARVKIGRKVYFRATDLAAALS</sequence>
<evidence type="ECO:0000313" key="1">
    <source>
        <dbReference type="EMBL" id="AZL66615.1"/>
    </source>
</evidence>
<dbReference type="KEGG" id="pory:EJA05_02140"/>
<keyword evidence="1" id="KW-0238">DNA-binding</keyword>
<accession>A0A3Q8TXX6</accession>
<dbReference type="OrthoDB" id="8910937at2"/>
<proteinExistence type="predicted"/>
<dbReference type="AlphaFoldDB" id="A0A3Q8TXX6"/>